<name>A0A9Q9MU03_9LACO</name>
<protein>
    <submittedName>
        <fullName evidence="1">YjcQ family protein</fullName>
    </submittedName>
</protein>
<dbReference type="Pfam" id="PF09639">
    <property type="entry name" value="YjcQ"/>
    <property type="match status" value="1"/>
</dbReference>
<accession>A0A9Q9MU03</accession>
<proteinExistence type="predicted"/>
<dbReference type="SUPFAM" id="SSF46785">
    <property type="entry name" value="Winged helix' DNA-binding domain"/>
    <property type="match status" value="1"/>
</dbReference>
<organism evidence="1 2">
    <name type="scientific">Ligilactobacillus agilis</name>
    <dbReference type="NCBI Taxonomy" id="1601"/>
    <lineage>
        <taxon>Bacteria</taxon>
        <taxon>Bacillati</taxon>
        <taxon>Bacillota</taxon>
        <taxon>Bacilli</taxon>
        <taxon>Lactobacillales</taxon>
        <taxon>Lactobacillaceae</taxon>
        <taxon>Ligilactobacillus</taxon>
    </lineage>
</organism>
<dbReference type="AlphaFoldDB" id="A0A9Q9MU03"/>
<dbReference type="InterPro" id="IPR036390">
    <property type="entry name" value="WH_DNA-bd_sf"/>
</dbReference>
<dbReference type="Gene3D" id="1.10.10.10">
    <property type="entry name" value="Winged helix-like DNA-binding domain superfamily/Winged helix DNA-binding domain"/>
    <property type="match status" value="1"/>
</dbReference>
<dbReference type="InterPro" id="IPR018597">
    <property type="entry name" value="Phage_Tuc2009_YjcQ"/>
</dbReference>
<evidence type="ECO:0000313" key="2">
    <source>
        <dbReference type="Proteomes" id="UP001058429"/>
    </source>
</evidence>
<reference evidence="1" key="1">
    <citation type="submission" date="2022-09" db="EMBL/GenBank/DDBJ databases">
        <title>Complete genome of Ligilactobacillus agilis AM_LB6, isolated from chicken feces.</title>
        <authorList>
            <person name="den Bakker H.C."/>
            <person name="Mann A."/>
        </authorList>
    </citation>
    <scope>NUCLEOTIDE SEQUENCE</scope>
    <source>
        <strain evidence="1">AM_LB6</strain>
    </source>
</reference>
<evidence type="ECO:0000313" key="1">
    <source>
        <dbReference type="EMBL" id="UXC64472.1"/>
    </source>
</evidence>
<dbReference type="InterPro" id="IPR036388">
    <property type="entry name" value="WH-like_DNA-bd_sf"/>
</dbReference>
<dbReference type="Proteomes" id="UP001058429">
    <property type="component" value="Chromosome"/>
</dbReference>
<gene>
    <name evidence="1" type="ORF">N4562_04900</name>
</gene>
<sequence length="114" mass="13203">MFRLAKNDYFVVMYRLMMYLYNCLKSDQQVDLSKITPEYLGINARYFQYILINLVNDGYLMKDSTYEDMNGLNITQDIMISPKGIAYLHENSTIAKVKRSIKGLSDIVGNVNPL</sequence>
<dbReference type="EMBL" id="CP104396">
    <property type="protein sequence ID" value="UXC64472.1"/>
    <property type="molecule type" value="Genomic_DNA"/>
</dbReference>